<dbReference type="GO" id="GO:0016887">
    <property type="term" value="F:ATP hydrolysis activity"/>
    <property type="evidence" value="ECO:0007669"/>
    <property type="project" value="InterPro"/>
</dbReference>
<comment type="caution">
    <text evidence="6">The sequence shown here is derived from an EMBL/GenBank/DDBJ whole genome shotgun (WGS) entry which is preliminary data.</text>
</comment>
<dbReference type="Pfam" id="PF00005">
    <property type="entry name" value="ABC_tran"/>
    <property type="match status" value="1"/>
</dbReference>
<dbReference type="OrthoDB" id="9783924at2"/>
<feature type="domain" description="ABC transporter" evidence="5">
    <location>
        <begin position="8"/>
        <end position="225"/>
    </location>
</feature>
<dbReference type="PANTHER" id="PTHR24220">
    <property type="entry name" value="IMPORT ATP-BINDING PROTEIN"/>
    <property type="match status" value="1"/>
</dbReference>
<protein>
    <submittedName>
        <fullName evidence="6">ABC transporter ATP-binding protein</fullName>
    </submittedName>
</protein>
<dbReference type="SUPFAM" id="SSF52540">
    <property type="entry name" value="P-loop containing nucleoside triphosphate hydrolases"/>
    <property type="match status" value="1"/>
</dbReference>
<name>A0A512M7Q0_9BACT</name>
<dbReference type="RefSeq" id="WP_146850350.1">
    <property type="nucleotide sequence ID" value="NZ_BKAG01000012.1"/>
</dbReference>
<dbReference type="PROSITE" id="PS00211">
    <property type="entry name" value="ABC_TRANSPORTER_1"/>
    <property type="match status" value="1"/>
</dbReference>
<dbReference type="GO" id="GO:0022857">
    <property type="term" value="F:transmembrane transporter activity"/>
    <property type="evidence" value="ECO:0007669"/>
    <property type="project" value="UniProtKB-ARBA"/>
</dbReference>
<evidence type="ECO:0000256" key="3">
    <source>
        <dbReference type="ARBA" id="ARBA00022840"/>
    </source>
</evidence>
<dbReference type="SMART" id="SM00382">
    <property type="entry name" value="AAA"/>
    <property type="match status" value="1"/>
</dbReference>
<evidence type="ECO:0000256" key="4">
    <source>
        <dbReference type="ARBA" id="ARBA00038388"/>
    </source>
</evidence>
<dbReference type="GO" id="GO:0098796">
    <property type="term" value="C:membrane protein complex"/>
    <property type="evidence" value="ECO:0007669"/>
    <property type="project" value="UniProtKB-ARBA"/>
</dbReference>
<dbReference type="CDD" id="cd03255">
    <property type="entry name" value="ABC_MJ0796_LolCDE_FtsE"/>
    <property type="match status" value="1"/>
</dbReference>
<dbReference type="PANTHER" id="PTHR24220:SF689">
    <property type="entry name" value="LIPOPROTEIN-RELEASING SYSTEM ATP-BINDING PROTEIN LOLD"/>
    <property type="match status" value="1"/>
</dbReference>
<dbReference type="EMBL" id="BKAG01000012">
    <property type="protein sequence ID" value="GEP42760.1"/>
    <property type="molecule type" value="Genomic_DNA"/>
</dbReference>
<evidence type="ECO:0000313" key="6">
    <source>
        <dbReference type="EMBL" id="GEP42760.1"/>
    </source>
</evidence>
<dbReference type="GO" id="GO:0005524">
    <property type="term" value="F:ATP binding"/>
    <property type="evidence" value="ECO:0007669"/>
    <property type="project" value="UniProtKB-KW"/>
</dbReference>
<dbReference type="PROSITE" id="PS50893">
    <property type="entry name" value="ABC_TRANSPORTER_2"/>
    <property type="match status" value="1"/>
</dbReference>
<dbReference type="FunFam" id="3.40.50.300:FF:000032">
    <property type="entry name" value="Export ABC transporter ATP-binding protein"/>
    <property type="match status" value="1"/>
</dbReference>
<dbReference type="InterPro" id="IPR027417">
    <property type="entry name" value="P-loop_NTPase"/>
</dbReference>
<dbReference type="InterPro" id="IPR015854">
    <property type="entry name" value="ABC_transpr_LolD-like"/>
</dbReference>
<proteinExistence type="inferred from homology"/>
<reference evidence="6 7" key="1">
    <citation type="submission" date="2019-07" db="EMBL/GenBank/DDBJ databases">
        <title>Whole genome shotgun sequence of Brevifollis gellanilyticus NBRC 108608.</title>
        <authorList>
            <person name="Hosoyama A."/>
            <person name="Uohara A."/>
            <person name="Ohji S."/>
            <person name="Ichikawa N."/>
        </authorList>
    </citation>
    <scope>NUCLEOTIDE SEQUENCE [LARGE SCALE GENOMIC DNA]</scope>
    <source>
        <strain evidence="6 7">NBRC 108608</strain>
    </source>
</reference>
<keyword evidence="3 6" id="KW-0067">ATP-binding</keyword>
<sequence length="225" mass="24321">MSQTAAPLTATDVHRTYHLGGHDLPVLRGVDLQVQAGEKIFLCGQSGSGKTTLLYVLGGLEKPTQGDVLVHGKSLYHGPAKARAQMRNTTMGFVFQHYFLLPELTALENVCLPAMIGGKKAEARARELLDKVGLSKRLDHLPTELSGGEQQRVAIARALINDPGILYADEPTGNLDASTGSGVIDMLLQIVNEAKKTLVVVTHDQVLAKRGDRRLILKEGKLVEE</sequence>
<organism evidence="6 7">
    <name type="scientific">Brevifollis gellanilyticus</name>
    <dbReference type="NCBI Taxonomy" id="748831"/>
    <lineage>
        <taxon>Bacteria</taxon>
        <taxon>Pseudomonadati</taxon>
        <taxon>Verrucomicrobiota</taxon>
        <taxon>Verrucomicrobiia</taxon>
        <taxon>Verrucomicrobiales</taxon>
        <taxon>Verrucomicrobiaceae</taxon>
    </lineage>
</organism>
<dbReference type="InterPro" id="IPR017911">
    <property type="entry name" value="MacB-like_ATP-bd"/>
</dbReference>
<dbReference type="InterPro" id="IPR003439">
    <property type="entry name" value="ABC_transporter-like_ATP-bd"/>
</dbReference>
<evidence type="ECO:0000256" key="2">
    <source>
        <dbReference type="ARBA" id="ARBA00022741"/>
    </source>
</evidence>
<evidence type="ECO:0000313" key="7">
    <source>
        <dbReference type="Proteomes" id="UP000321577"/>
    </source>
</evidence>
<dbReference type="InterPro" id="IPR017871">
    <property type="entry name" value="ABC_transporter-like_CS"/>
</dbReference>
<dbReference type="InterPro" id="IPR003593">
    <property type="entry name" value="AAA+_ATPase"/>
</dbReference>
<keyword evidence="7" id="KW-1185">Reference proteome</keyword>
<evidence type="ECO:0000259" key="5">
    <source>
        <dbReference type="PROSITE" id="PS50893"/>
    </source>
</evidence>
<gene>
    <name evidence="6" type="ORF">BGE01nite_20510</name>
</gene>
<comment type="similarity">
    <text evidence="4">Belongs to the ABC transporter superfamily. Macrolide exporter (TC 3.A.1.122) family.</text>
</comment>
<evidence type="ECO:0000256" key="1">
    <source>
        <dbReference type="ARBA" id="ARBA00022448"/>
    </source>
</evidence>
<dbReference type="Proteomes" id="UP000321577">
    <property type="component" value="Unassembled WGS sequence"/>
</dbReference>
<keyword evidence="2" id="KW-0547">Nucleotide-binding</keyword>
<dbReference type="AlphaFoldDB" id="A0A512M7Q0"/>
<dbReference type="Gene3D" id="3.40.50.300">
    <property type="entry name" value="P-loop containing nucleotide triphosphate hydrolases"/>
    <property type="match status" value="1"/>
</dbReference>
<accession>A0A512M7Q0</accession>
<keyword evidence="1" id="KW-0813">Transport</keyword>
<dbReference type="GO" id="GO:0005886">
    <property type="term" value="C:plasma membrane"/>
    <property type="evidence" value="ECO:0007669"/>
    <property type="project" value="TreeGrafter"/>
</dbReference>